<keyword evidence="2" id="KW-1185">Reference proteome</keyword>
<sequence length="205" mass="24055">MTLHCLEASLMTDSGTKHTLRKPANNTKLCGWLICLRNGMPSRGTRTRLRSGHMGTSSNEAKCKILNLGWDNPWYQYRLRDEGIRSRINYRRTWRSWLLEGQPCPSNMCLQSRTYPWLHQEHHGQQAKGDQPVCSSTPLRPHLECCIQLWSPQHTTDMDLLEQVQRRATKMISGLEQPPYEERLKELAFFSLEKRRIWKDLFAFV</sequence>
<organism evidence="1 2">
    <name type="scientific">Zosterops borbonicus</name>
    <dbReference type="NCBI Taxonomy" id="364589"/>
    <lineage>
        <taxon>Eukaryota</taxon>
        <taxon>Metazoa</taxon>
        <taxon>Chordata</taxon>
        <taxon>Craniata</taxon>
        <taxon>Vertebrata</taxon>
        <taxon>Euteleostomi</taxon>
        <taxon>Archelosauria</taxon>
        <taxon>Archosauria</taxon>
        <taxon>Dinosauria</taxon>
        <taxon>Saurischia</taxon>
        <taxon>Theropoda</taxon>
        <taxon>Coelurosauria</taxon>
        <taxon>Aves</taxon>
        <taxon>Neognathae</taxon>
        <taxon>Neoaves</taxon>
        <taxon>Telluraves</taxon>
        <taxon>Australaves</taxon>
        <taxon>Passeriformes</taxon>
        <taxon>Sylvioidea</taxon>
        <taxon>Zosteropidae</taxon>
        <taxon>Zosterops</taxon>
    </lineage>
</organism>
<protein>
    <submittedName>
        <fullName evidence="1">Uncharacterized protein</fullName>
    </submittedName>
</protein>
<dbReference type="OrthoDB" id="276744at2759"/>
<reference evidence="1" key="1">
    <citation type="submission" date="2019-04" db="EMBL/GenBank/DDBJ databases">
        <title>Genome assembly of Zosterops borbonicus 15179.</title>
        <authorList>
            <person name="Leroy T."/>
            <person name="Anselmetti Y."/>
            <person name="Tilak M.-K."/>
            <person name="Nabholz B."/>
        </authorList>
    </citation>
    <scope>NUCLEOTIDE SEQUENCE</scope>
    <source>
        <strain evidence="1">HGM_15179</strain>
        <tissue evidence="1">Muscle</tissue>
    </source>
</reference>
<dbReference type="AlphaFoldDB" id="A0A8K1GKZ9"/>
<dbReference type="EMBL" id="SWJQ01000185">
    <property type="protein sequence ID" value="TRZ19420.1"/>
    <property type="molecule type" value="Genomic_DNA"/>
</dbReference>
<comment type="caution">
    <text evidence="1">The sequence shown here is derived from an EMBL/GenBank/DDBJ whole genome shotgun (WGS) entry which is preliminary data.</text>
</comment>
<name>A0A8K1GKZ9_9PASS</name>
<evidence type="ECO:0000313" key="1">
    <source>
        <dbReference type="EMBL" id="TRZ19420.1"/>
    </source>
</evidence>
<dbReference type="Proteomes" id="UP000796761">
    <property type="component" value="Unassembled WGS sequence"/>
</dbReference>
<gene>
    <name evidence="1" type="ORF">HGM15179_007688</name>
</gene>
<evidence type="ECO:0000313" key="2">
    <source>
        <dbReference type="Proteomes" id="UP000796761"/>
    </source>
</evidence>
<accession>A0A8K1GKZ9</accession>
<proteinExistence type="predicted"/>